<proteinExistence type="predicted"/>
<reference evidence="2 3" key="1">
    <citation type="submission" date="2017-06" db="EMBL/GenBank/DDBJ databases">
        <title>Comparative genomic analysis of Ambrosia Fusariam Clade fungi.</title>
        <authorList>
            <person name="Stajich J.E."/>
            <person name="Carrillo J."/>
            <person name="Kijimoto T."/>
            <person name="Eskalen A."/>
            <person name="O'Donnell K."/>
            <person name="Kasson M."/>
        </authorList>
    </citation>
    <scope>NUCLEOTIDE SEQUENCE [LARGE SCALE GENOMIC DNA]</scope>
    <source>
        <strain evidence="2 3">UCR1854</strain>
    </source>
</reference>
<evidence type="ECO:0000313" key="2">
    <source>
        <dbReference type="EMBL" id="RTE79987.1"/>
    </source>
</evidence>
<dbReference type="EMBL" id="MIKF01000064">
    <property type="protein sequence ID" value="RTE79987.1"/>
    <property type="molecule type" value="Genomic_DNA"/>
</dbReference>
<comment type="caution">
    <text evidence="2">The sequence shown here is derived from an EMBL/GenBank/DDBJ whole genome shotgun (WGS) entry which is preliminary data.</text>
</comment>
<gene>
    <name evidence="2" type="ORF">BHE90_005493</name>
</gene>
<keyword evidence="3" id="KW-1185">Reference proteome</keyword>
<organism evidence="2 3">
    <name type="scientific">Fusarium euwallaceae</name>
    <dbReference type="NCBI Taxonomy" id="1147111"/>
    <lineage>
        <taxon>Eukaryota</taxon>
        <taxon>Fungi</taxon>
        <taxon>Dikarya</taxon>
        <taxon>Ascomycota</taxon>
        <taxon>Pezizomycotina</taxon>
        <taxon>Sordariomycetes</taxon>
        <taxon>Hypocreomycetidae</taxon>
        <taxon>Hypocreales</taxon>
        <taxon>Nectriaceae</taxon>
        <taxon>Fusarium</taxon>
        <taxon>Fusarium solani species complex</taxon>
    </lineage>
</organism>
<sequence>MSRRRSSSHHQSEPTGDDTVGSGCSPDYFGDDMFPPIDPHEDPAGHWTQSGPLAQDADPFGFLNQEGLREMSSGSMPQMASDFSVLDNGFLRVTAIDPHPQTIDPACLSLATSAHCGLDLASATSHEVFQAPTPSAGSQGAHPPL</sequence>
<name>A0A430LW69_9HYPO</name>
<protein>
    <submittedName>
        <fullName evidence="2">Uncharacterized protein</fullName>
    </submittedName>
</protein>
<feature type="region of interest" description="Disordered" evidence="1">
    <location>
        <begin position="1"/>
        <end position="76"/>
    </location>
</feature>
<accession>A0A430LW69</accession>
<evidence type="ECO:0000313" key="3">
    <source>
        <dbReference type="Proteomes" id="UP000287124"/>
    </source>
</evidence>
<evidence type="ECO:0000256" key="1">
    <source>
        <dbReference type="SAM" id="MobiDB-lite"/>
    </source>
</evidence>
<dbReference type="AlphaFoldDB" id="A0A430LW69"/>
<dbReference type="Proteomes" id="UP000287124">
    <property type="component" value="Unassembled WGS sequence"/>
</dbReference>